<comment type="function">
    <text evidence="1">May bind long-chain fatty acids, such as palmitate, and may play a role in lipid transport or fatty acid metabolism.</text>
</comment>
<sequence>MQKIALITDSACDLGRDIINKYNINVLPFRIIYENKEFLDGINIKPEDVYSNLDEEIPTSSLPSLSDMEKLFNRIKLEGYTHVIAITLSSGLSGIYNALRLISEDYPEIESFIFDSKSISLGEGILVEKCGKMIEEGKSFKEIITEIPKIREKVNVFFVVGTLKYLKKGGRIGAVAGTIGEMLSLKPIITIDQDGRYVTYEKLRGRKQSLKKLVEIASGFEKPGDAWLMHGYAEEEMENVYENLKKVPNIKNISKGGSISPVSGVHSGPGLIGLVYLQD</sequence>
<proteinExistence type="predicted"/>
<reference evidence="3 4" key="1">
    <citation type="submission" date="2023-07" db="EMBL/GenBank/DDBJ databases">
        <title>Genomic Encyclopedia of Type Strains, Phase IV (KMG-IV): sequencing the most valuable type-strain genomes for metagenomic binning, comparative biology and taxonomic classification.</title>
        <authorList>
            <person name="Goeker M."/>
        </authorList>
    </citation>
    <scope>NUCLEOTIDE SEQUENCE [LARGE SCALE GENOMIC DNA]</scope>
    <source>
        <strain evidence="3 4">DSM 1400</strain>
    </source>
</reference>
<dbReference type="PROSITE" id="PS51482">
    <property type="entry name" value="DEGV"/>
    <property type="match status" value="1"/>
</dbReference>
<dbReference type="Gene3D" id="3.30.1180.10">
    <property type="match status" value="1"/>
</dbReference>
<dbReference type="InterPro" id="IPR050270">
    <property type="entry name" value="DegV_domain_contain"/>
</dbReference>
<dbReference type="InterPro" id="IPR003797">
    <property type="entry name" value="DegV"/>
</dbReference>
<dbReference type="NCBIfam" id="TIGR00762">
    <property type="entry name" value="DegV"/>
    <property type="match status" value="1"/>
</dbReference>
<evidence type="ECO:0000313" key="4">
    <source>
        <dbReference type="Proteomes" id="UP001224418"/>
    </source>
</evidence>
<dbReference type="PANTHER" id="PTHR33434:SF3">
    <property type="entry name" value="DEGV DOMAIN-CONTAINING PROTEIN YITS"/>
    <property type="match status" value="1"/>
</dbReference>
<organism evidence="3 4">
    <name type="scientific">Hathewaya limosa</name>
    <name type="common">Clostridium limosum</name>
    <dbReference type="NCBI Taxonomy" id="1536"/>
    <lineage>
        <taxon>Bacteria</taxon>
        <taxon>Bacillati</taxon>
        <taxon>Bacillota</taxon>
        <taxon>Clostridia</taxon>
        <taxon>Eubacteriales</taxon>
        <taxon>Clostridiaceae</taxon>
        <taxon>Hathewaya</taxon>
    </lineage>
</organism>
<gene>
    <name evidence="3" type="ORF">QOZ93_002510</name>
</gene>
<accession>A0ABU0JWD2</accession>
<dbReference type="Proteomes" id="UP001224418">
    <property type="component" value="Unassembled WGS sequence"/>
</dbReference>
<evidence type="ECO:0000256" key="1">
    <source>
        <dbReference type="ARBA" id="ARBA00003238"/>
    </source>
</evidence>
<dbReference type="PANTHER" id="PTHR33434">
    <property type="entry name" value="DEGV DOMAIN-CONTAINING PROTEIN DR_1986-RELATED"/>
    <property type="match status" value="1"/>
</dbReference>
<name>A0ABU0JWD2_HATLI</name>
<evidence type="ECO:0000313" key="3">
    <source>
        <dbReference type="EMBL" id="MDQ0480760.1"/>
    </source>
</evidence>
<comment type="caution">
    <text evidence="3">The sequence shown here is derived from an EMBL/GenBank/DDBJ whole genome shotgun (WGS) entry which is preliminary data.</text>
</comment>
<dbReference type="EMBL" id="JAUSWN010000027">
    <property type="protein sequence ID" value="MDQ0480760.1"/>
    <property type="molecule type" value="Genomic_DNA"/>
</dbReference>
<dbReference type="SUPFAM" id="SSF82549">
    <property type="entry name" value="DAK1/DegV-like"/>
    <property type="match status" value="1"/>
</dbReference>
<dbReference type="InterPro" id="IPR043168">
    <property type="entry name" value="DegV_C"/>
</dbReference>
<evidence type="ECO:0000256" key="2">
    <source>
        <dbReference type="ARBA" id="ARBA00023121"/>
    </source>
</evidence>
<keyword evidence="2" id="KW-0446">Lipid-binding</keyword>
<keyword evidence="4" id="KW-1185">Reference proteome</keyword>
<dbReference type="RefSeq" id="WP_111940548.1">
    <property type="nucleotide sequence ID" value="NZ_BAAACJ010000049.1"/>
</dbReference>
<dbReference type="Gene3D" id="3.40.50.10170">
    <property type="match status" value="1"/>
</dbReference>
<dbReference type="Pfam" id="PF02645">
    <property type="entry name" value="DegV"/>
    <property type="match status" value="1"/>
</dbReference>
<protein>
    <submittedName>
        <fullName evidence="3">DegV family protein with EDD domain</fullName>
    </submittedName>
</protein>